<dbReference type="AlphaFoldDB" id="A0AA88PLS5"/>
<dbReference type="Proteomes" id="UP001187343">
    <property type="component" value="Unassembled WGS sequence"/>
</dbReference>
<feature type="compositionally biased region" description="Basic and acidic residues" evidence="1">
    <location>
        <begin position="341"/>
        <end position="351"/>
    </location>
</feature>
<dbReference type="Pfam" id="PF16064">
    <property type="entry name" value="DUF4806"/>
    <property type="match status" value="1"/>
</dbReference>
<comment type="caution">
    <text evidence="3">The sequence shown here is derived from an EMBL/GenBank/DDBJ whole genome shotgun (WGS) entry which is preliminary data.</text>
</comment>
<feature type="region of interest" description="Disordered" evidence="1">
    <location>
        <begin position="1"/>
        <end position="33"/>
    </location>
</feature>
<evidence type="ECO:0000313" key="3">
    <source>
        <dbReference type="EMBL" id="KAK2887546.1"/>
    </source>
</evidence>
<evidence type="ECO:0000259" key="2">
    <source>
        <dbReference type="Pfam" id="PF16064"/>
    </source>
</evidence>
<evidence type="ECO:0000256" key="1">
    <source>
        <dbReference type="SAM" id="MobiDB-lite"/>
    </source>
</evidence>
<dbReference type="PANTHER" id="PTHR34153">
    <property type="entry name" value="SI:CH211-262H13.3-RELATED-RELATED"/>
    <property type="match status" value="1"/>
</dbReference>
<keyword evidence="4" id="KW-1185">Reference proteome</keyword>
<name>A0AA88PLS5_9TELE</name>
<feature type="region of interest" description="Disordered" evidence="1">
    <location>
        <begin position="158"/>
        <end position="178"/>
    </location>
</feature>
<feature type="region of interest" description="Disordered" evidence="1">
    <location>
        <begin position="338"/>
        <end position="374"/>
    </location>
</feature>
<feature type="domain" description="DUF4806" evidence="2">
    <location>
        <begin position="230"/>
        <end position="309"/>
    </location>
</feature>
<protein>
    <recommendedName>
        <fullName evidence="2">DUF4806 domain-containing protein</fullName>
    </recommendedName>
</protein>
<dbReference type="InterPro" id="IPR032071">
    <property type="entry name" value="DUF4806"/>
</dbReference>
<sequence length="374" mass="42414">MPRGEDKDRGKAVSGPRRLPTLRREARRAGVEQGGRANWGLGLRRPGRGPGRTMYAVVTLQDSNELMVVPSNWLSSDKRHCYWPPFKSTEKCMEAVQNKLNPETEGKSWENLRIIFLGEYDTFEKAKEGHKEIKEHKELSFLLATGFSGILKRQRLESTQEMSKHSVSPAPPSSTSRMSADDKVEILQILKDIKSTVQENSTMLKKLLNNNTGSEAPSSTCLPSKDIKANLKLPLRTFEDVARTEIELKNATTRKKYIKYLSGLGGFVAKDVIKYIMRQVLTDDLAMQFNWQGRGDKRPFSQLMLTDVIRDAALKRKVNWGDCETEIKKYLSYAAGRKRPREQEGPGHEIPDVISTSMMDNHPEMETPCNILDD</sequence>
<dbReference type="PANTHER" id="PTHR34153:SF2">
    <property type="entry name" value="SI:CH211-262H13.3-RELATED"/>
    <property type="match status" value="1"/>
</dbReference>
<evidence type="ECO:0000313" key="4">
    <source>
        <dbReference type="Proteomes" id="UP001187343"/>
    </source>
</evidence>
<dbReference type="EMBL" id="JAUYZG010000015">
    <property type="protein sequence ID" value="KAK2887546.1"/>
    <property type="molecule type" value="Genomic_DNA"/>
</dbReference>
<organism evidence="3 4">
    <name type="scientific">Cirrhinus molitorella</name>
    <name type="common">mud carp</name>
    <dbReference type="NCBI Taxonomy" id="172907"/>
    <lineage>
        <taxon>Eukaryota</taxon>
        <taxon>Metazoa</taxon>
        <taxon>Chordata</taxon>
        <taxon>Craniata</taxon>
        <taxon>Vertebrata</taxon>
        <taxon>Euteleostomi</taxon>
        <taxon>Actinopterygii</taxon>
        <taxon>Neopterygii</taxon>
        <taxon>Teleostei</taxon>
        <taxon>Ostariophysi</taxon>
        <taxon>Cypriniformes</taxon>
        <taxon>Cyprinidae</taxon>
        <taxon>Labeoninae</taxon>
        <taxon>Labeonini</taxon>
        <taxon>Cirrhinus</taxon>
    </lineage>
</organism>
<reference evidence="3" key="1">
    <citation type="submission" date="2023-08" db="EMBL/GenBank/DDBJ databases">
        <title>Chromosome-level Genome Assembly of mud carp (Cirrhinus molitorella).</title>
        <authorList>
            <person name="Liu H."/>
        </authorList>
    </citation>
    <scope>NUCLEOTIDE SEQUENCE</scope>
    <source>
        <strain evidence="3">Prfri</strain>
        <tissue evidence="3">Muscle</tissue>
    </source>
</reference>
<proteinExistence type="predicted"/>
<feature type="compositionally biased region" description="Basic and acidic residues" evidence="1">
    <location>
        <begin position="1"/>
        <end position="11"/>
    </location>
</feature>
<accession>A0AA88PLS5</accession>
<gene>
    <name evidence="3" type="ORF">Q8A67_015774</name>
</gene>